<dbReference type="OrthoDB" id="9778777at2"/>
<organism evidence="3 4">
    <name type="scientific">Rhodopila globiformis</name>
    <name type="common">Rhodopseudomonas globiformis</name>
    <dbReference type="NCBI Taxonomy" id="1071"/>
    <lineage>
        <taxon>Bacteria</taxon>
        <taxon>Pseudomonadati</taxon>
        <taxon>Pseudomonadota</taxon>
        <taxon>Alphaproteobacteria</taxon>
        <taxon>Acetobacterales</taxon>
        <taxon>Acetobacteraceae</taxon>
        <taxon>Rhodopila</taxon>
    </lineage>
</organism>
<dbReference type="Proteomes" id="UP000239724">
    <property type="component" value="Unassembled WGS sequence"/>
</dbReference>
<comment type="caution">
    <text evidence="3">The sequence shown here is derived from an EMBL/GenBank/DDBJ whole genome shotgun (WGS) entry which is preliminary data.</text>
</comment>
<evidence type="ECO:0000313" key="3">
    <source>
        <dbReference type="EMBL" id="PPQ28923.1"/>
    </source>
</evidence>
<dbReference type="GO" id="GO:0006790">
    <property type="term" value="P:sulfur compound metabolic process"/>
    <property type="evidence" value="ECO:0007669"/>
    <property type="project" value="TreeGrafter"/>
</dbReference>
<dbReference type="GO" id="GO:0020037">
    <property type="term" value="F:heme binding"/>
    <property type="evidence" value="ECO:0007669"/>
    <property type="project" value="TreeGrafter"/>
</dbReference>
<evidence type="ECO:0000313" key="4">
    <source>
        <dbReference type="Proteomes" id="UP000239724"/>
    </source>
</evidence>
<evidence type="ECO:0000256" key="1">
    <source>
        <dbReference type="SAM" id="SignalP"/>
    </source>
</evidence>
<dbReference type="Gene3D" id="3.90.420.10">
    <property type="entry name" value="Oxidoreductase, molybdopterin-binding domain"/>
    <property type="match status" value="1"/>
</dbReference>
<gene>
    <name evidence="3" type="ORF">CCS01_22905</name>
</gene>
<proteinExistence type="predicted"/>
<dbReference type="PANTHER" id="PTHR19372">
    <property type="entry name" value="SULFITE REDUCTASE"/>
    <property type="match status" value="1"/>
</dbReference>
<feature type="signal peptide" evidence="1">
    <location>
        <begin position="1"/>
        <end position="22"/>
    </location>
</feature>
<dbReference type="RefSeq" id="WP_104521144.1">
    <property type="nucleotide sequence ID" value="NZ_NHRY01000235.1"/>
</dbReference>
<dbReference type="InterPro" id="IPR036374">
    <property type="entry name" value="OxRdtase_Mopterin-bd_sf"/>
</dbReference>
<dbReference type="EMBL" id="NHRY01000235">
    <property type="protein sequence ID" value="PPQ28923.1"/>
    <property type="molecule type" value="Genomic_DNA"/>
</dbReference>
<dbReference type="AlphaFoldDB" id="A0A2S6N2R6"/>
<keyword evidence="1" id="KW-0732">Signal</keyword>
<evidence type="ECO:0000259" key="2">
    <source>
        <dbReference type="Pfam" id="PF00174"/>
    </source>
</evidence>
<dbReference type="PANTHER" id="PTHR19372:SF7">
    <property type="entry name" value="SULFITE OXIDASE, MITOCHONDRIAL"/>
    <property type="match status" value="1"/>
</dbReference>
<dbReference type="GO" id="GO:0043546">
    <property type="term" value="F:molybdopterin cofactor binding"/>
    <property type="evidence" value="ECO:0007669"/>
    <property type="project" value="TreeGrafter"/>
</dbReference>
<dbReference type="InterPro" id="IPR000572">
    <property type="entry name" value="OxRdtase_Mopterin-bd_dom"/>
</dbReference>
<dbReference type="SUPFAM" id="SSF56524">
    <property type="entry name" value="Oxidoreductase molybdopterin-binding domain"/>
    <property type="match status" value="1"/>
</dbReference>
<feature type="domain" description="Oxidoreductase molybdopterin-binding" evidence="2">
    <location>
        <begin position="90"/>
        <end position="224"/>
    </location>
</feature>
<dbReference type="GO" id="GO:0008482">
    <property type="term" value="F:sulfite oxidase activity"/>
    <property type="evidence" value="ECO:0007669"/>
    <property type="project" value="TreeGrafter"/>
</dbReference>
<name>A0A2S6N2R6_RHOGL</name>
<dbReference type="Pfam" id="PF00174">
    <property type="entry name" value="Oxidored_molyb"/>
    <property type="match status" value="1"/>
</dbReference>
<accession>A0A2S6N2R6</accession>
<feature type="chain" id="PRO_5018319274" description="Oxidoreductase molybdopterin-binding domain-containing protein" evidence="1">
    <location>
        <begin position="23"/>
        <end position="225"/>
    </location>
</feature>
<protein>
    <recommendedName>
        <fullName evidence="2">Oxidoreductase molybdopterin-binding domain-containing protein</fullName>
    </recommendedName>
</protein>
<sequence>MRRRAVIAGAGAAVLAPFPALAAVSGLPPGLPEGTREVVRYADPPEKRRLIRLADRPPNYATPVEAYTQETTPNERFFVRYHTDAVPQPPSLEDWALTIGGDAAAQPARLRWRDLLDLPPIDVLAVRQCAGSRRGLVEPHVPGVQWTDGAMGCATWSGPRLSDVLKAARVRPEAVEIWLGGADVAPAAIPPLAATPPFRKSLPIDKAMDDNTIVAIAMNNAPLPL</sequence>
<keyword evidence="4" id="KW-1185">Reference proteome</keyword>
<reference evidence="3 4" key="1">
    <citation type="journal article" date="2018" name="Arch. Microbiol.">
        <title>New insights into the metabolic potential of the phototrophic purple bacterium Rhodopila globiformis DSM 161(T) from its draft genome sequence and evidence for a vanadium-dependent nitrogenase.</title>
        <authorList>
            <person name="Imhoff J.F."/>
            <person name="Rahn T."/>
            <person name="Kunzel S."/>
            <person name="Neulinger S.C."/>
        </authorList>
    </citation>
    <scope>NUCLEOTIDE SEQUENCE [LARGE SCALE GENOMIC DNA]</scope>
    <source>
        <strain evidence="3 4">DSM 161</strain>
    </source>
</reference>